<feature type="compositionally biased region" description="Basic and acidic residues" evidence="5">
    <location>
        <begin position="57"/>
        <end position="68"/>
    </location>
</feature>
<feature type="region of interest" description="Disordered" evidence="5">
    <location>
        <begin position="1"/>
        <end position="76"/>
    </location>
</feature>
<dbReference type="Gene3D" id="1.20.5.170">
    <property type="match status" value="1"/>
</dbReference>
<dbReference type="InterPro" id="IPR004827">
    <property type="entry name" value="bZIP"/>
</dbReference>
<evidence type="ECO:0000256" key="2">
    <source>
        <dbReference type="ARBA" id="ARBA00023015"/>
    </source>
</evidence>
<evidence type="ECO:0000256" key="5">
    <source>
        <dbReference type="SAM" id="MobiDB-lite"/>
    </source>
</evidence>
<name>A0A2J5HDC8_9EURO</name>
<evidence type="ECO:0000256" key="3">
    <source>
        <dbReference type="ARBA" id="ARBA00023163"/>
    </source>
</evidence>
<dbReference type="PANTHER" id="PTHR19304">
    <property type="entry name" value="CYCLIC-AMP RESPONSE ELEMENT BINDING PROTEIN"/>
    <property type="match status" value="1"/>
</dbReference>
<dbReference type="SUPFAM" id="SSF57959">
    <property type="entry name" value="Leucine zipper domain"/>
    <property type="match status" value="1"/>
</dbReference>
<dbReference type="GO" id="GO:0005634">
    <property type="term" value="C:nucleus"/>
    <property type="evidence" value="ECO:0007669"/>
    <property type="project" value="UniProtKB-SubCell"/>
</dbReference>
<keyword evidence="2" id="KW-0805">Transcription regulation</keyword>
<dbReference type="GO" id="GO:0003700">
    <property type="term" value="F:DNA-binding transcription factor activity"/>
    <property type="evidence" value="ECO:0007669"/>
    <property type="project" value="InterPro"/>
</dbReference>
<reference evidence="8" key="1">
    <citation type="submission" date="2017-12" db="EMBL/GenBank/DDBJ databases">
        <authorList>
            <consortium name="DOE Joint Genome Institute"/>
            <person name="Mondo S.J."/>
            <person name="Kjaerbolling I."/>
            <person name="Vesth T.C."/>
            <person name="Frisvad J.C."/>
            <person name="Nybo J.L."/>
            <person name="Theobald S."/>
            <person name="Kuo A."/>
            <person name="Bowyer P."/>
            <person name="Matsuda Y."/>
            <person name="Lyhne E.K."/>
            <person name="Kogle M.E."/>
            <person name="Clum A."/>
            <person name="Lipzen A."/>
            <person name="Salamov A."/>
            <person name="Ngan C.Y."/>
            <person name="Daum C."/>
            <person name="Chiniquy J."/>
            <person name="Barry K."/>
            <person name="LaButti K."/>
            <person name="Haridas S."/>
            <person name="Simmons B.A."/>
            <person name="Magnuson J.K."/>
            <person name="Mortensen U.H."/>
            <person name="Larsen T.O."/>
            <person name="Grigoriev I.V."/>
            <person name="Baker S.E."/>
            <person name="Andersen M.R."/>
            <person name="Nordberg H.P."/>
            <person name="Cantor M.N."/>
            <person name="Hua S.X."/>
        </authorList>
    </citation>
    <scope>NUCLEOTIDE SEQUENCE [LARGE SCALE GENOMIC DNA]</scope>
    <source>
        <strain evidence="8">IBT 19404</strain>
    </source>
</reference>
<dbReference type="Proteomes" id="UP000235023">
    <property type="component" value="Unassembled WGS sequence"/>
</dbReference>
<organism evidence="7 8">
    <name type="scientific">Aspergillus taichungensis</name>
    <dbReference type="NCBI Taxonomy" id="482145"/>
    <lineage>
        <taxon>Eukaryota</taxon>
        <taxon>Fungi</taxon>
        <taxon>Dikarya</taxon>
        <taxon>Ascomycota</taxon>
        <taxon>Pezizomycotina</taxon>
        <taxon>Eurotiomycetes</taxon>
        <taxon>Eurotiomycetidae</taxon>
        <taxon>Eurotiales</taxon>
        <taxon>Aspergillaceae</taxon>
        <taxon>Aspergillus</taxon>
        <taxon>Aspergillus subgen. Circumdati</taxon>
    </lineage>
</organism>
<evidence type="ECO:0000256" key="1">
    <source>
        <dbReference type="ARBA" id="ARBA00004123"/>
    </source>
</evidence>
<keyword evidence="3" id="KW-0804">Transcription</keyword>
<sequence>MKQKPQPSAGASSLPSPPTTPTRSPASIAKDNTNRQRSRSTPRRGRNSASNPPLSPEEAHERLLERNRQAATKCREKRKKEFEALSAYVAQLERRGAEASCLRRSHSRCISALSGQ</sequence>
<protein>
    <recommendedName>
        <fullName evidence="6">BZIP domain-containing protein</fullName>
    </recommendedName>
</protein>
<evidence type="ECO:0000256" key="4">
    <source>
        <dbReference type="ARBA" id="ARBA00023242"/>
    </source>
</evidence>
<evidence type="ECO:0000259" key="6">
    <source>
        <dbReference type="PROSITE" id="PS00036"/>
    </source>
</evidence>
<keyword evidence="4" id="KW-0539">Nucleus</keyword>
<feature type="compositionally biased region" description="Basic residues" evidence="5">
    <location>
        <begin position="36"/>
        <end position="46"/>
    </location>
</feature>
<evidence type="ECO:0000313" key="7">
    <source>
        <dbReference type="EMBL" id="PLN74697.1"/>
    </source>
</evidence>
<gene>
    <name evidence="7" type="ORF">BDW42DRAFT_181852</name>
</gene>
<dbReference type="EMBL" id="KZ559689">
    <property type="protein sequence ID" value="PLN74697.1"/>
    <property type="molecule type" value="Genomic_DNA"/>
</dbReference>
<accession>A0A2J5HDC8</accession>
<dbReference type="InterPro" id="IPR051027">
    <property type="entry name" value="bZIP_transcription_factors"/>
</dbReference>
<dbReference type="AlphaFoldDB" id="A0A2J5HDC8"/>
<dbReference type="PROSITE" id="PS00036">
    <property type="entry name" value="BZIP_BASIC"/>
    <property type="match status" value="1"/>
</dbReference>
<dbReference type="InterPro" id="IPR046347">
    <property type="entry name" value="bZIP_sf"/>
</dbReference>
<keyword evidence="8" id="KW-1185">Reference proteome</keyword>
<comment type="subcellular location">
    <subcellularLocation>
        <location evidence="1">Nucleus</location>
    </subcellularLocation>
</comment>
<feature type="domain" description="BZIP" evidence="6">
    <location>
        <begin position="62"/>
        <end position="77"/>
    </location>
</feature>
<evidence type="ECO:0000313" key="8">
    <source>
        <dbReference type="Proteomes" id="UP000235023"/>
    </source>
</evidence>
<dbReference type="OrthoDB" id="295274at2759"/>
<proteinExistence type="predicted"/>